<evidence type="ECO:0000256" key="1">
    <source>
        <dbReference type="ARBA" id="ARBA00010952"/>
    </source>
</evidence>
<feature type="signal peptide" evidence="7">
    <location>
        <begin position="1"/>
        <end position="20"/>
    </location>
</feature>
<dbReference type="SMART" id="SM01419">
    <property type="entry name" value="Thiol-ester_cl"/>
    <property type="match status" value="1"/>
</dbReference>
<comment type="caution">
    <text evidence="9">The sequence shown here is derived from an EMBL/GenBank/DDBJ whole genome shotgun (WGS) entry which is preliminary data.</text>
</comment>
<dbReference type="InterPro" id="IPR050473">
    <property type="entry name" value="A2M/Complement_sys"/>
</dbReference>
<dbReference type="SUPFAM" id="SSF49410">
    <property type="entry name" value="Alpha-macroglobulin receptor domain"/>
    <property type="match status" value="1"/>
</dbReference>
<protein>
    <recommendedName>
        <fullName evidence="8">Alpha-macroglobulin receptor-binding domain-containing protein</fullName>
    </recommendedName>
</protein>
<feature type="domain" description="Alpha-macroglobulin receptor-binding" evidence="8">
    <location>
        <begin position="425"/>
        <end position="512"/>
    </location>
</feature>
<sequence length="521" mass="58741">MPARSSSNLLLFLFLGDILGLAMQNLENLLQMPYGCGEQNIALLASDTYVLDYLKSTKQLTEEVKSKAFFFLSNGYQKQLSFKNYDGSYSVFRQRNQKGSMWLSALTFKTLERMKEYVYIDEQVQKETLVWLSSKQKINGCFESDGKIFNNVWEGGEEEDILLTAYVVGAFLEAGLNVTFPALRNGLFCLEEALEDGVTNGYIHAILAYAFALAEREKQVESLFKILDQSATKTNNLIYWERAKKPKTEVSPSFIPHAPSAETEKTCYVLLAVLSQKIPDLTYASKIVQWLAQQMNSHGGFSSTQDTAVCLLAITHYMKFTFSNDQNTVTFSNEESNEIFPVNNDNRLLVQRSELTKVHGQYTVDVEGQGCALIQGILRYNVLLPKKASGFSLSLEMTKKNSSDTFQSNFDLTVTIKYTGIRNNSNMVLVDIKMLSGFTPVMASIEELENSGQVMKTEVKNDHVLFYLETVFGTANHFTFSVEQTNLVSNIQPAPVMAYDYYEKDEYGFASYNINSVSVSQ</sequence>
<evidence type="ECO:0000256" key="2">
    <source>
        <dbReference type="ARBA" id="ARBA00022690"/>
    </source>
</evidence>
<dbReference type="Pfam" id="PF07678">
    <property type="entry name" value="TED_complement"/>
    <property type="match status" value="1"/>
</dbReference>
<gene>
    <name evidence="9" type="ORF">BN2614_LOCUS1</name>
</gene>
<evidence type="ECO:0000313" key="10">
    <source>
        <dbReference type="Proteomes" id="UP000269945"/>
    </source>
</evidence>
<keyword evidence="2" id="KW-0646">Protease inhibitor</keyword>
<dbReference type="InterPro" id="IPR011626">
    <property type="entry name" value="Alpha-macroglobulin_TED"/>
</dbReference>
<keyword evidence="10" id="KW-1185">Reference proteome</keyword>
<dbReference type="Proteomes" id="UP000269945">
    <property type="component" value="Unassembled WGS sequence"/>
</dbReference>
<dbReference type="GO" id="GO:0005615">
    <property type="term" value="C:extracellular space"/>
    <property type="evidence" value="ECO:0007669"/>
    <property type="project" value="InterPro"/>
</dbReference>
<dbReference type="AlphaFoldDB" id="A0A9X9MBS8"/>
<dbReference type="InterPro" id="IPR041813">
    <property type="entry name" value="A2M_TED"/>
</dbReference>
<dbReference type="CDD" id="cd02897">
    <property type="entry name" value="A2M_2"/>
    <property type="match status" value="1"/>
</dbReference>
<dbReference type="Gene3D" id="2.60.40.690">
    <property type="entry name" value="Alpha-macroglobulin, receptor-binding domain"/>
    <property type="match status" value="1"/>
</dbReference>
<dbReference type="InterPro" id="IPR019742">
    <property type="entry name" value="MacrogloblnA2_CS"/>
</dbReference>
<comment type="similarity">
    <text evidence="1">Belongs to the protease inhibitor I39 (alpha-2-macroglobulin) family.</text>
</comment>
<feature type="chain" id="PRO_5040796103" description="Alpha-macroglobulin receptor-binding domain-containing protein" evidence="7">
    <location>
        <begin position="21"/>
        <end position="521"/>
    </location>
</feature>
<evidence type="ECO:0000256" key="6">
    <source>
        <dbReference type="ARBA" id="ARBA00023180"/>
    </source>
</evidence>
<dbReference type="InterPro" id="IPR036595">
    <property type="entry name" value="A-macroglobulin_rcpt-bd_sf"/>
</dbReference>
<dbReference type="SUPFAM" id="SSF48239">
    <property type="entry name" value="Terpenoid cyclases/Protein prenyltransferases"/>
    <property type="match status" value="1"/>
</dbReference>
<evidence type="ECO:0000256" key="5">
    <source>
        <dbReference type="ARBA" id="ARBA00023157"/>
    </source>
</evidence>
<keyword evidence="6" id="KW-0325">Glycoprotein</keyword>
<keyword evidence="3 7" id="KW-0732">Signal</keyword>
<name>A0A9X9MBS8_GULGU</name>
<evidence type="ECO:0000313" key="9">
    <source>
        <dbReference type="EMBL" id="VCX41288.1"/>
    </source>
</evidence>
<dbReference type="PANTHER" id="PTHR11412">
    <property type="entry name" value="MACROGLOBULIN / COMPLEMENT"/>
    <property type="match status" value="1"/>
</dbReference>
<dbReference type="SMART" id="SM01361">
    <property type="entry name" value="A2M_recep"/>
    <property type="match status" value="1"/>
</dbReference>
<proteinExistence type="inferred from homology"/>
<keyword evidence="5" id="KW-1015">Disulfide bond</keyword>
<dbReference type="InterPro" id="IPR008930">
    <property type="entry name" value="Terpenoid_cyclase/PrenylTrfase"/>
</dbReference>
<evidence type="ECO:0000259" key="8">
    <source>
        <dbReference type="SMART" id="SM01361"/>
    </source>
</evidence>
<reference evidence="9 10" key="1">
    <citation type="submission" date="2018-10" db="EMBL/GenBank/DDBJ databases">
        <authorList>
            <person name="Ekblom R."/>
            <person name="Jareborg N."/>
        </authorList>
    </citation>
    <scope>NUCLEOTIDE SEQUENCE [LARGE SCALE GENOMIC DNA]</scope>
    <source>
        <tissue evidence="9">Muscle</tissue>
    </source>
</reference>
<dbReference type="Gene3D" id="1.50.10.20">
    <property type="match status" value="1"/>
</dbReference>
<dbReference type="GO" id="GO:0004867">
    <property type="term" value="F:serine-type endopeptidase inhibitor activity"/>
    <property type="evidence" value="ECO:0007669"/>
    <property type="project" value="UniProtKB-KW"/>
</dbReference>
<dbReference type="InterPro" id="IPR009048">
    <property type="entry name" value="A-macroglobulin_rcpt-bd"/>
</dbReference>
<organism evidence="9 10">
    <name type="scientific">Gulo gulo</name>
    <name type="common">Wolverine</name>
    <name type="synonym">Gluton</name>
    <dbReference type="NCBI Taxonomy" id="48420"/>
    <lineage>
        <taxon>Eukaryota</taxon>
        <taxon>Metazoa</taxon>
        <taxon>Chordata</taxon>
        <taxon>Craniata</taxon>
        <taxon>Vertebrata</taxon>
        <taxon>Euteleostomi</taxon>
        <taxon>Mammalia</taxon>
        <taxon>Eutheria</taxon>
        <taxon>Laurasiatheria</taxon>
        <taxon>Carnivora</taxon>
        <taxon>Caniformia</taxon>
        <taxon>Musteloidea</taxon>
        <taxon>Mustelidae</taxon>
        <taxon>Guloninae</taxon>
        <taxon>Gulo</taxon>
    </lineage>
</organism>
<evidence type="ECO:0000256" key="4">
    <source>
        <dbReference type="ARBA" id="ARBA00022900"/>
    </source>
</evidence>
<evidence type="ECO:0000256" key="7">
    <source>
        <dbReference type="SAM" id="SignalP"/>
    </source>
</evidence>
<accession>A0A9X9MBS8</accession>
<dbReference type="PROSITE" id="PS00477">
    <property type="entry name" value="ALPHA_2_MACROGLOBULIN"/>
    <property type="match status" value="1"/>
</dbReference>
<dbReference type="FunFam" id="1.50.10.20:FF:000001">
    <property type="entry name" value="CD109 isoform 1"/>
    <property type="match status" value="1"/>
</dbReference>
<dbReference type="PANTHER" id="PTHR11412:SF174">
    <property type="entry name" value="OVOSTATIN HOMOLOG 1"/>
    <property type="match status" value="1"/>
</dbReference>
<dbReference type="EMBL" id="CYRY02045761">
    <property type="protein sequence ID" value="VCX41288.1"/>
    <property type="molecule type" value="Genomic_DNA"/>
</dbReference>
<dbReference type="InterPro" id="IPR047565">
    <property type="entry name" value="Alpha-macroglob_thiol-ester_cl"/>
</dbReference>
<dbReference type="Pfam" id="PF07677">
    <property type="entry name" value="A2M_recep"/>
    <property type="match status" value="1"/>
</dbReference>
<dbReference type="Gene3D" id="2.60.120.1540">
    <property type="match status" value="1"/>
</dbReference>
<keyword evidence="4" id="KW-0722">Serine protease inhibitor</keyword>
<evidence type="ECO:0000256" key="3">
    <source>
        <dbReference type="ARBA" id="ARBA00022729"/>
    </source>
</evidence>